<reference evidence="2" key="1">
    <citation type="submission" date="2022-10" db="EMBL/GenBank/DDBJ databases">
        <title>Culturing micro-colonial fungi from biological soil crusts in the Mojave desert and describing Neophaeococcomyces mojavensis, and introducing the new genera and species Taxawa tesnikishii.</title>
        <authorList>
            <person name="Kurbessoian T."/>
            <person name="Stajich J.E."/>
        </authorList>
    </citation>
    <scope>NUCLEOTIDE SEQUENCE</scope>
    <source>
        <strain evidence="2">TK_41</strain>
    </source>
</reference>
<dbReference type="AlphaFoldDB" id="A0AA38WWC3"/>
<proteinExistence type="predicted"/>
<dbReference type="InterPro" id="IPR011009">
    <property type="entry name" value="Kinase-like_dom_sf"/>
</dbReference>
<dbReference type="GO" id="GO:0004672">
    <property type="term" value="F:protein kinase activity"/>
    <property type="evidence" value="ECO:0007669"/>
    <property type="project" value="InterPro"/>
</dbReference>
<feature type="domain" description="Protein kinase" evidence="1">
    <location>
        <begin position="269"/>
        <end position="583"/>
    </location>
</feature>
<evidence type="ECO:0000259" key="1">
    <source>
        <dbReference type="PROSITE" id="PS50011"/>
    </source>
</evidence>
<evidence type="ECO:0000313" key="3">
    <source>
        <dbReference type="Proteomes" id="UP001172673"/>
    </source>
</evidence>
<protein>
    <recommendedName>
        <fullName evidence="1">Protein kinase domain-containing protein</fullName>
    </recommendedName>
</protein>
<dbReference type="Proteomes" id="UP001172673">
    <property type="component" value="Unassembled WGS sequence"/>
</dbReference>
<dbReference type="EMBL" id="JAPDRK010000027">
    <property type="protein sequence ID" value="KAJ9602350.1"/>
    <property type="molecule type" value="Genomic_DNA"/>
</dbReference>
<organism evidence="2 3">
    <name type="scientific">Cladophialophora chaetospira</name>
    <dbReference type="NCBI Taxonomy" id="386627"/>
    <lineage>
        <taxon>Eukaryota</taxon>
        <taxon>Fungi</taxon>
        <taxon>Dikarya</taxon>
        <taxon>Ascomycota</taxon>
        <taxon>Pezizomycotina</taxon>
        <taxon>Eurotiomycetes</taxon>
        <taxon>Chaetothyriomycetidae</taxon>
        <taxon>Chaetothyriales</taxon>
        <taxon>Herpotrichiellaceae</taxon>
        <taxon>Cladophialophora</taxon>
    </lineage>
</organism>
<keyword evidence="3" id="KW-1185">Reference proteome</keyword>
<dbReference type="Gene3D" id="1.10.510.10">
    <property type="entry name" value="Transferase(Phosphotransferase) domain 1"/>
    <property type="match status" value="1"/>
</dbReference>
<sequence length="600" mass="67691">MYMNPGDVIAITQIAFKGAYIAVDSAYKAVKFFENSEALVVRLQLEQFRLQIWGTNSGLDDGKLTPALLIVHEILCRELQSISKLFQNANELRDRYSMLALETDDVSEDAPVIFGDSMAKDDDNTKKYLERMRKSLRLSGIRRGESIDADDDGKERRVEPGIWRRVRWGIRDKEHFKTQIDELHERVNLLHQLLSETDRQRSKNDEQKIKIVVVGSAVDAQSLALVRSAVGLVDAQTHSMIERKALSEEADPRGSHLALQQAHNSSGRIKLSDFALPPDYGQTRRLLVRWQQDPSRVALLEKKAYDPDIDPTKKTALARRLQRLTMLLSMSQTKSLGTVKALDYVSDNANFCWWLVLEFPASVTLSLPSPKPLTLERLLQPGSKYKPPLEQRLQLALSICTTMSSLYSSGWLHKSLGSANILFPLIDLPSESAELDFLQKPMISGFEYSRQETEAESINNAMMFSDVAAAIYRHPTYQGEAAQGYHIQLDIYSLGLVLVEIGLWVPLASFLQAANAAGQKRFSSTERFHRPEALILKTMVLDRLKKEFAFRLGTTYYEAVNWCLTFADISLTNADEDPVHPALEFYNNVVAPLQGLKLTG</sequence>
<comment type="caution">
    <text evidence="2">The sequence shown here is derived from an EMBL/GenBank/DDBJ whole genome shotgun (WGS) entry which is preliminary data.</text>
</comment>
<evidence type="ECO:0000313" key="2">
    <source>
        <dbReference type="EMBL" id="KAJ9602350.1"/>
    </source>
</evidence>
<dbReference type="PANTHER" id="PTHR37542:SF3">
    <property type="entry name" value="PRION-INHIBITION AND PROPAGATION HELO DOMAIN-CONTAINING PROTEIN"/>
    <property type="match status" value="1"/>
</dbReference>
<dbReference type="Gene3D" id="1.20.120.1020">
    <property type="entry name" value="Prion-inhibition and propagation, HeLo domain"/>
    <property type="match status" value="1"/>
</dbReference>
<dbReference type="InterPro" id="IPR000719">
    <property type="entry name" value="Prot_kinase_dom"/>
</dbReference>
<dbReference type="PROSITE" id="PS50011">
    <property type="entry name" value="PROTEIN_KINASE_DOM"/>
    <property type="match status" value="1"/>
</dbReference>
<dbReference type="PANTHER" id="PTHR37542">
    <property type="entry name" value="HELO DOMAIN-CONTAINING PROTEIN-RELATED"/>
    <property type="match status" value="1"/>
</dbReference>
<dbReference type="InterPro" id="IPR038305">
    <property type="entry name" value="HeLo_sf"/>
</dbReference>
<dbReference type="Pfam" id="PF14479">
    <property type="entry name" value="HeLo"/>
    <property type="match status" value="1"/>
</dbReference>
<accession>A0AA38WWC3</accession>
<dbReference type="SUPFAM" id="SSF56112">
    <property type="entry name" value="Protein kinase-like (PK-like)"/>
    <property type="match status" value="1"/>
</dbReference>
<dbReference type="GO" id="GO:0005524">
    <property type="term" value="F:ATP binding"/>
    <property type="evidence" value="ECO:0007669"/>
    <property type="project" value="InterPro"/>
</dbReference>
<name>A0AA38WWC3_9EURO</name>
<dbReference type="InterPro" id="IPR029498">
    <property type="entry name" value="HeLo_dom"/>
</dbReference>
<gene>
    <name evidence="2" type="ORF">H2200_013205</name>
</gene>